<evidence type="ECO:0000313" key="5">
    <source>
        <dbReference type="Proteomes" id="UP000199169"/>
    </source>
</evidence>
<dbReference type="EMBL" id="FLQX01000001">
    <property type="protein sequence ID" value="SBT03187.1"/>
    <property type="molecule type" value="Genomic_DNA"/>
</dbReference>
<feature type="compositionally biased region" description="Basic and acidic residues" evidence="3">
    <location>
        <begin position="189"/>
        <end position="202"/>
    </location>
</feature>
<dbReference type="RefSeq" id="WP_186405303.1">
    <property type="nucleotide sequence ID" value="NZ_FLQX01000001.1"/>
</dbReference>
<dbReference type="Pfam" id="PF13432">
    <property type="entry name" value="TPR_16"/>
    <property type="match status" value="1"/>
</dbReference>
<dbReference type="InterPro" id="IPR019734">
    <property type="entry name" value="TPR_rpt"/>
</dbReference>
<feature type="region of interest" description="Disordered" evidence="3">
    <location>
        <begin position="93"/>
        <end position="202"/>
    </location>
</feature>
<keyword evidence="5" id="KW-1185">Reference proteome</keyword>
<dbReference type="Proteomes" id="UP000199169">
    <property type="component" value="Unassembled WGS sequence"/>
</dbReference>
<sequence length="382" mass="40006">MSLINQVLQDLDARRAAHGVGSTLPNDVRPLPKPQKTQLPMVLAVVVLLVLGGGFAVHHWEIRQEAAQPAPPGVPTAVAPAELTTASPAAPAPLARAQQEALQSEPPGAANVPDSGDRVRHAEPMTQPTEQQKGAKPPGTAAVGENSAAADHPFADDRGKSAVAEQPGPAAAGLAPQGTGKSATTPVIERTEASGSPRERAETDYRKALAKLDQGRIAEAIEGLRHALWQDPLHGPSRQVLVRVLLDTKRPDEAALVLQEGLQGQPGQIGWAITLARLQVDRGDLTGAGQTLDYSLPAAAGNADYQGFMAHILQRLGRNGEAAEHYQAATRLAPGDGRWWLGLGLTLDAEGRSSEARAALLRAKSAGNLSAELAALVDQKLR</sequence>
<accession>A0A1A8XFQ5</accession>
<feature type="compositionally biased region" description="Low complexity" evidence="3">
    <location>
        <begin position="164"/>
        <end position="178"/>
    </location>
</feature>
<dbReference type="SUPFAM" id="SSF48452">
    <property type="entry name" value="TPR-like"/>
    <property type="match status" value="1"/>
</dbReference>
<dbReference type="AlphaFoldDB" id="A0A1A8XFQ5"/>
<organism evidence="4 5">
    <name type="scientific">Candidatus Accumulibacter aalborgensis</name>
    <dbReference type="NCBI Taxonomy" id="1860102"/>
    <lineage>
        <taxon>Bacteria</taxon>
        <taxon>Pseudomonadati</taxon>
        <taxon>Pseudomonadota</taxon>
        <taxon>Betaproteobacteria</taxon>
        <taxon>Candidatus Accumulibacter</taxon>
    </lineage>
</organism>
<evidence type="ECO:0000256" key="1">
    <source>
        <dbReference type="ARBA" id="ARBA00022737"/>
    </source>
</evidence>
<dbReference type="SMART" id="SM00028">
    <property type="entry name" value="TPR"/>
    <property type="match status" value="2"/>
</dbReference>
<name>A0A1A8XFQ5_9PROT</name>
<evidence type="ECO:0000256" key="3">
    <source>
        <dbReference type="SAM" id="MobiDB-lite"/>
    </source>
</evidence>
<evidence type="ECO:0000256" key="2">
    <source>
        <dbReference type="ARBA" id="ARBA00022803"/>
    </source>
</evidence>
<dbReference type="InterPro" id="IPR011990">
    <property type="entry name" value="TPR-like_helical_dom_sf"/>
</dbReference>
<dbReference type="STRING" id="1860102.ACCAA_10118"/>
<dbReference type="PANTHER" id="PTHR45586:SF1">
    <property type="entry name" value="LIPOPOLYSACCHARIDE ASSEMBLY PROTEIN B"/>
    <property type="match status" value="1"/>
</dbReference>
<keyword evidence="1" id="KW-0677">Repeat</keyword>
<dbReference type="InterPro" id="IPR051012">
    <property type="entry name" value="CellSynth/LPSAsmb/PSIAsmb"/>
</dbReference>
<dbReference type="Pfam" id="PF14559">
    <property type="entry name" value="TPR_19"/>
    <property type="match status" value="1"/>
</dbReference>
<proteinExistence type="predicted"/>
<gene>
    <name evidence="4" type="ORF">ACCAA_10118</name>
</gene>
<protein>
    <submittedName>
        <fullName evidence="4">Uncharacterized protein</fullName>
    </submittedName>
</protein>
<evidence type="ECO:0000313" key="4">
    <source>
        <dbReference type="EMBL" id="SBT03187.1"/>
    </source>
</evidence>
<dbReference type="Gene3D" id="1.25.40.10">
    <property type="entry name" value="Tetratricopeptide repeat domain"/>
    <property type="match status" value="1"/>
</dbReference>
<reference evidence="4 5" key="1">
    <citation type="submission" date="2016-06" db="EMBL/GenBank/DDBJ databases">
        <authorList>
            <person name="Kjaerup R.B."/>
            <person name="Dalgaard T.S."/>
            <person name="Juul-Madsen H.R."/>
        </authorList>
    </citation>
    <scope>NUCLEOTIDE SEQUENCE [LARGE SCALE GENOMIC DNA]</scope>
    <source>
        <strain evidence="4">3</strain>
    </source>
</reference>
<dbReference type="PANTHER" id="PTHR45586">
    <property type="entry name" value="TPR REPEAT-CONTAINING PROTEIN PA4667"/>
    <property type="match status" value="1"/>
</dbReference>
<keyword evidence="2" id="KW-0802">TPR repeat</keyword>